<dbReference type="PANTHER" id="PTHR33169:SF14">
    <property type="entry name" value="TRANSCRIPTIONAL REGULATOR RV3488"/>
    <property type="match status" value="1"/>
</dbReference>
<dbReference type="InterPro" id="IPR005149">
    <property type="entry name" value="Tscrpt_reg_PadR_N"/>
</dbReference>
<dbReference type="RefSeq" id="WP_190448566.1">
    <property type="nucleotide sequence ID" value="NZ_JAMPLM010000045.1"/>
</dbReference>
<gene>
    <name evidence="2" type="ORF">NDI38_25990</name>
</gene>
<dbReference type="PANTHER" id="PTHR33169">
    <property type="entry name" value="PADR-FAMILY TRANSCRIPTIONAL REGULATOR"/>
    <property type="match status" value="1"/>
</dbReference>
<evidence type="ECO:0000313" key="3">
    <source>
        <dbReference type="Proteomes" id="UP001476950"/>
    </source>
</evidence>
<name>A0ABV0KRG4_9CYAN</name>
<reference evidence="2 3" key="1">
    <citation type="submission" date="2022-04" db="EMBL/GenBank/DDBJ databases">
        <title>Positive selection, recombination, and allopatry shape intraspecific diversity of widespread and dominant cyanobacteria.</title>
        <authorList>
            <person name="Wei J."/>
            <person name="Shu W."/>
            <person name="Hu C."/>
        </authorList>
    </citation>
    <scope>NUCLEOTIDE SEQUENCE [LARGE SCALE GENOMIC DNA]</scope>
    <source>
        <strain evidence="2 3">AS-A4</strain>
    </source>
</reference>
<evidence type="ECO:0000259" key="1">
    <source>
        <dbReference type="Pfam" id="PF03551"/>
    </source>
</evidence>
<dbReference type="Gene3D" id="1.10.10.10">
    <property type="entry name" value="Winged helix-like DNA-binding domain superfamily/Winged helix DNA-binding domain"/>
    <property type="match status" value="1"/>
</dbReference>
<dbReference type="EMBL" id="JAMPLM010000045">
    <property type="protein sequence ID" value="MEP1061827.1"/>
    <property type="molecule type" value="Genomic_DNA"/>
</dbReference>
<dbReference type="Proteomes" id="UP001476950">
    <property type="component" value="Unassembled WGS sequence"/>
</dbReference>
<proteinExistence type="predicted"/>
<dbReference type="SUPFAM" id="SSF46785">
    <property type="entry name" value="Winged helix' DNA-binding domain"/>
    <property type="match status" value="1"/>
</dbReference>
<dbReference type="InterPro" id="IPR036388">
    <property type="entry name" value="WH-like_DNA-bd_sf"/>
</dbReference>
<sequence length="119" mass="13216">MPKKQTAQEAEAVKLSAIDEDILTVLLGRELYGLGILDELNPGRPIPLSFGSLYPALNRLERKGFISWRWGDEQEGTGGARRKYYKMTGLGSNALNEIQSYRMLLAQRAAQGQMVMGEA</sequence>
<dbReference type="Pfam" id="PF03551">
    <property type="entry name" value="PadR"/>
    <property type="match status" value="1"/>
</dbReference>
<dbReference type="InterPro" id="IPR052509">
    <property type="entry name" value="Metal_resp_DNA-bind_regulator"/>
</dbReference>
<accession>A0ABV0KRG4</accession>
<feature type="domain" description="Transcription regulator PadR N-terminal" evidence="1">
    <location>
        <begin position="22"/>
        <end position="96"/>
    </location>
</feature>
<comment type="caution">
    <text evidence="2">The sequence shown here is derived from an EMBL/GenBank/DDBJ whole genome shotgun (WGS) entry which is preliminary data.</text>
</comment>
<keyword evidence="3" id="KW-1185">Reference proteome</keyword>
<dbReference type="InterPro" id="IPR036390">
    <property type="entry name" value="WH_DNA-bd_sf"/>
</dbReference>
<protein>
    <submittedName>
        <fullName evidence="2">PadR family transcriptional regulator</fullName>
    </submittedName>
</protein>
<evidence type="ECO:0000313" key="2">
    <source>
        <dbReference type="EMBL" id="MEP1061827.1"/>
    </source>
</evidence>
<organism evidence="2 3">
    <name type="scientific">Stenomitos frigidus AS-A4</name>
    <dbReference type="NCBI Taxonomy" id="2933935"/>
    <lineage>
        <taxon>Bacteria</taxon>
        <taxon>Bacillati</taxon>
        <taxon>Cyanobacteriota</taxon>
        <taxon>Cyanophyceae</taxon>
        <taxon>Leptolyngbyales</taxon>
        <taxon>Leptolyngbyaceae</taxon>
        <taxon>Stenomitos</taxon>
    </lineage>
</organism>